<keyword evidence="3 5" id="KW-0418">Kinase</keyword>
<feature type="site" description="Transition state stabilizer" evidence="5">
    <location>
        <position position="157"/>
    </location>
</feature>
<dbReference type="SUPFAM" id="SSF53067">
    <property type="entry name" value="Actin-like ATPase domain"/>
    <property type="match status" value="2"/>
</dbReference>
<dbReference type="GO" id="GO:0008776">
    <property type="term" value="F:acetate kinase activity"/>
    <property type="evidence" value="ECO:0007669"/>
    <property type="project" value="UniProtKB-UniRule"/>
</dbReference>
<evidence type="ECO:0000313" key="8">
    <source>
        <dbReference type="Proteomes" id="UP000262073"/>
    </source>
</evidence>
<dbReference type="Gene3D" id="3.30.420.40">
    <property type="match status" value="2"/>
</dbReference>
<feature type="binding site" evidence="5">
    <location>
        <position position="354"/>
    </location>
    <ligand>
        <name>Mg(2+)</name>
        <dbReference type="ChEBI" id="CHEBI:18420"/>
    </ligand>
</feature>
<feature type="binding site" evidence="5">
    <location>
        <position position="68"/>
    </location>
    <ligand>
        <name>substrate</name>
    </ligand>
</feature>
<feature type="active site" description="Proton donor/acceptor" evidence="5">
    <location>
        <position position="125"/>
    </location>
</feature>
<dbReference type="GO" id="GO:0000287">
    <property type="term" value="F:magnesium ion binding"/>
    <property type="evidence" value="ECO:0007669"/>
    <property type="project" value="UniProtKB-UniRule"/>
</dbReference>
<dbReference type="OrthoDB" id="9802453at2"/>
<comment type="subcellular location">
    <subcellularLocation>
        <location evidence="5">Cytoplasm</location>
    </subcellularLocation>
</comment>
<name>A0A346NQD1_9ALTE</name>
<dbReference type="InterPro" id="IPR004372">
    <property type="entry name" value="Ac/propionate_kinase"/>
</dbReference>
<feature type="site" description="Transition state stabilizer" evidence="5">
    <location>
        <position position="214"/>
    </location>
</feature>
<dbReference type="AlphaFoldDB" id="A0A346NQD1"/>
<sequence length="370" mass="40771">MSEESEPYPLSSQRILVCNAGSGSLEMMVTQNATERDHCQFEGTPSQVKEYFADYILSIQPCDAVLFRIVHLGEVKSHPVEVTSDTLATIAHWAPLAPLHNDIALNLINITMQQWQHAKHYVFGDSVLFCELPNKARQYFLPTNLSPRWPIRKYGFHGIAHQSQWNTLRQQSAYSKVITVHLGGGGSLTAWKDDRVIDTTMGFTPTEGIPMTTRSGSLDPNIILHLLEKEQLPLDTLKQLVNGEAGLAGVSNTSGDYRDLKQESTPEAKLAIDMYTHELAKAIGAFVAILGGIDAIAIGGGLGVNQPDLRQRALGGLAHFGIQLDQAKNANTTALGAIHDSHSPCAVWVTPTRECEEMLRQFHLSEKERQ</sequence>
<evidence type="ECO:0000256" key="5">
    <source>
        <dbReference type="HAMAP-Rule" id="MF_00020"/>
    </source>
</evidence>
<dbReference type="Pfam" id="PF00871">
    <property type="entry name" value="Acetate_kinase"/>
    <property type="match status" value="1"/>
</dbReference>
<comment type="caution">
    <text evidence="5">Lacks conserved residue(s) required for the propagation of feature annotation.</text>
</comment>
<keyword evidence="5" id="KW-0963">Cytoplasm</keyword>
<organism evidence="7 8">
    <name type="scientific">Salinimonas sediminis</name>
    <dbReference type="NCBI Taxonomy" id="2303538"/>
    <lineage>
        <taxon>Bacteria</taxon>
        <taxon>Pseudomonadati</taxon>
        <taxon>Pseudomonadota</taxon>
        <taxon>Gammaproteobacteria</taxon>
        <taxon>Alteromonadales</taxon>
        <taxon>Alteromonadaceae</taxon>
        <taxon>Alteromonas/Salinimonas group</taxon>
        <taxon>Salinimonas</taxon>
    </lineage>
</organism>
<dbReference type="PANTHER" id="PTHR21060:SF15">
    <property type="entry name" value="ACETATE KINASE-RELATED"/>
    <property type="match status" value="1"/>
</dbReference>
<proteinExistence type="inferred from homology"/>
<dbReference type="GO" id="GO:0005737">
    <property type="term" value="C:cytoplasm"/>
    <property type="evidence" value="ECO:0007669"/>
    <property type="project" value="UniProtKB-SubCell"/>
</dbReference>
<keyword evidence="5" id="KW-0479">Metal-binding</keyword>
<comment type="catalytic activity">
    <reaction evidence="5">
        <text>acetate + ATP = acetyl phosphate + ADP</text>
        <dbReference type="Rhea" id="RHEA:11352"/>
        <dbReference type="ChEBI" id="CHEBI:22191"/>
        <dbReference type="ChEBI" id="CHEBI:30089"/>
        <dbReference type="ChEBI" id="CHEBI:30616"/>
        <dbReference type="ChEBI" id="CHEBI:456216"/>
        <dbReference type="EC" id="2.7.2.1"/>
    </reaction>
</comment>
<dbReference type="UniPathway" id="UPA00340">
    <property type="reaction ID" value="UER00458"/>
</dbReference>
<evidence type="ECO:0000256" key="4">
    <source>
        <dbReference type="ARBA" id="ARBA00022840"/>
    </source>
</evidence>
<dbReference type="RefSeq" id="WP_117317919.1">
    <property type="nucleotide sequence ID" value="NZ_CP031769.1"/>
</dbReference>
<evidence type="ECO:0000256" key="6">
    <source>
        <dbReference type="RuleBase" id="RU003835"/>
    </source>
</evidence>
<comment type="pathway">
    <text evidence="5">Metabolic intermediate biosynthesis; acetyl-CoA biosynthesis; acetyl-CoA from acetate: step 1/2.</text>
</comment>
<keyword evidence="2 5" id="KW-0547">Nucleotide-binding</keyword>
<comment type="function">
    <text evidence="5">Catalyzes the formation of acetyl phosphate from acetate and ATP. Can also catalyze the reverse reaction.</text>
</comment>
<dbReference type="Proteomes" id="UP000262073">
    <property type="component" value="Chromosome"/>
</dbReference>
<evidence type="ECO:0000256" key="2">
    <source>
        <dbReference type="ARBA" id="ARBA00022741"/>
    </source>
</evidence>
<comment type="subunit">
    <text evidence="5">Homodimer.</text>
</comment>
<feature type="binding site" evidence="5">
    <location>
        <begin position="181"/>
        <end position="185"/>
    </location>
    <ligand>
        <name>ATP</name>
        <dbReference type="ChEBI" id="CHEBI:30616"/>
    </ligand>
</feature>
<keyword evidence="1 5" id="KW-0808">Transferase</keyword>
<dbReference type="EC" id="2.7.2.1" evidence="5"/>
<comment type="similarity">
    <text evidence="5 6">Belongs to the acetokinase family.</text>
</comment>
<evidence type="ECO:0000256" key="3">
    <source>
        <dbReference type="ARBA" id="ARBA00022777"/>
    </source>
</evidence>
<accession>A0A346NQD1</accession>
<protein>
    <recommendedName>
        <fullName evidence="5">Acetate kinase</fullName>
        <ecNumber evidence="5">2.7.2.1</ecNumber>
    </recommendedName>
    <alternativeName>
        <fullName evidence="5">Acetokinase</fullName>
    </alternativeName>
</protein>
<evidence type="ECO:0000256" key="1">
    <source>
        <dbReference type="ARBA" id="ARBA00022679"/>
    </source>
</evidence>
<dbReference type="InterPro" id="IPR000890">
    <property type="entry name" value="Aliphatic_acid_kin_short-chain"/>
</dbReference>
<dbReference type="PRINTS" id="PR00471">
    <property type="entry name" value="ACETATEKNASE"/>
</dbReference>
<dbReference type="InterPro" id="IPR043129">
    <property type="entry name" value="ATPase_NBD"/>
</dbReference>
<dbReference type="PANTHER" id="PTHR21060">
    <property type="entry name" value="ACETATE KINASE"/>
    <property type="match status" value="1"/>
</dbReference>
<reference evidence="7 8" key="1">
    <citation type="submission" date="2018-08" db="EMBL/GenBank/DDBJ databases">
        <title>Salinimonas sediminis sp. nov., a piezophilic bacterium isolated from a deep-sea sediment sample from the New Britain Trench.</title>
        <authorList>
            <person name="Cao J."/>
        </authorList>
    </citation>
    <scope>NUCLEOTIDE SEQUENCE [LARGE SCALE GENOMIC DNA]</scope>
    <source>
        <strain evidence="7 8">N102</strain>
    </source>
</reference>
<dbReference type="GO" id="GO:0005524">
    <property type="term" value="F:ATP binding"/>
    <property type="evidence" value="ECO:0007669"/>
    <property type="project" value="UniProtKB-KW"/>
</dbReference>
<gene>
    <name evidence="5" type="primary">ackA</name>
    <name evidence="7" type="ORF">D0Y50_16055</name>
</gene>
<dbReference type="HAMAP" id="MF_00020">
    <property type="entry name" value="Acetate_kinase"/>
    <property type="match status" value="1"/>
</dbReference>
<feature type="binding site" evidence="5">
    <location>
        <begin position="256"/>
        <end position="258"/>
    </location>
    <ligand>
        <name>ATP</name>
        <dbReference type="ChEBI" id="CHEBI:30616"/>
    </ligand>
</feature>
<keyword evidence="8" id="KW-1185">Reference proteome</keyword>
<dbReference type="GO" id="GO:0006085">
    <property type="term" value="P:acetyl-CoA biosynthetic process"/>
    <property type="evidence" value="ECO:0007669"/>
    <property type="project" value="UniProtKB-UniRule"/>
</dbReference>
<dbReference type="GO" id="GO:0006083">
    <property type="term" value="P:acetate metabolic process"/>
    <property type="evidence" value="ECO:0007669"/>
    <property type="project" value="TreeGrafter"/>
</dbReference>
<keyword evidence="4 5" id="KW-0067">ATP-binding</keyword>
<dbReference type="KEGG" id="salm:D0Y50_16055"/>
<comment type="cofactor">
    <cofactor evidence="5">
        <name>Mg(2+)</name>
        <dbReference type="ChEBI" id="CHEBI:18420"/>
    </cofactor>
    <cofactor evidence="5">
        <name>Mn(2+)</name>
        <dbReference type="ChEBI" id="CHEBI:29035"/>
    </cofactor>
    <text evidence="5">Mg(2+). Can also accept Mn(2+).</text>
</comment>
<dbReference type="EMBL" id="CP031769">
    <property type="protein sequence ID" value="AXR07738.1"/>
    <property type="molecule type" value="Genomic_DNA"/>
</dbReference>
<evidence type="ECO:0000313" key="7">
    <source>
        <dbReference type="EMBL" id="AXR07738.1"/>
    </source>
</evidence>
<keyword evidence="5" id="KW-0460">Magnesium</keyword>